<dbReference type="AlphaFoldDB" id="A0A8X6NSY5"/>
<dbReference type="Pfam" id="PF05380">
    <property type="entry name" value="Peptidase_A17"/>
    <property type="match status" value="1"/>
</dbReference>
<proteinExistence type="predicted"/>
<organism evidence="1 2">
    <name type="scientific">Nephila pilipes</name>
    <name type="common">Giant wood spider</name>
    <name type="synonym">Nephila maculata</name>
    <dbReference type="NCBI Taxonomy" id="299642"/>
    <lineage>
        <taxon>Eukaryota</taxon>
        <taxon>Metazoa</taxon>
        <taxon>Ecdysozoa</taxon>
        <taxon>Arthropoda</taxon>
        <taxon>Chelicerata</taxon>
        <taxon>Arachnida</taxon>
        <taxon>Araneae</taxon>
        <taxon>Araneomorphae</taxon>
        <taxon>Entelegynae</taxon>
        <taxon>Araneoidea</taxon>
        <taxon>Nephilidae</taxon>
        <taxon>Nephila</taxon>
    </lineage>
</organism>
<protein>
    <submittedName>
        <fullName evidence="1">Uncharacterized protein</fullName>
    </submittedName>
</protein>
<name>A0A8X6NSY5_NEPPI</name>
<keyword evidence="2" id="KW-1185">Reference proteome</keyword>
<dbReference type="Proteomes" id="UP000887013">
    <property type="component" value="Unassembled WGS sequence"/>
</dbReference>
<gene>
    <name evidence="1" type="primary">AVEN_154027_1</name>
    <name evidence="1" type="ORF">NPIL_49632</name>
</gene>
<sequence>MSQWAAKGFDTYPVDTSVSLRSNKTKILGLTWQTLDNCLTLDTKGLLEFISTNKNTKRFLLQAIGKIFDPLGLISTFTIRMKCLIQELWKITWDEELPPKIVERGLSADSLLSDDKWWNVPSYLEFDELSGTDSECPELNEEEYLPELKSKDSKENVVPTLNLNQIIFDYLLTYNNRFLTIVRVLSFLFRFVFNCKNPGNKKKGPLTSEEMMEAEYFLLKHEQLRSFHTEMTAMRNGDDICHKIYCGKKLTEPSNGTMMPAIKPEELPTNISNLRRMYKRMGSVGNYFVDEAQHEEELISRPLSVFNLQHLPANCFAFNTVWGNASAVLIKATQRKGFKISLSTDADENFYISTPNIIQMAVHSPFMTVNPFIDGFSIQPCTTYKMHLHKIEKTLLPAPYPTNCTDYMTMWKERGGYGPLNQEMCIRECVFNRSIKVLGCFDPTVVSYPNDEAPFCFGAPDIDGAFEDCELNCQPACYEEEIQVKAEEFIFSDTENEPKRKKLSKHLAISEDFWIPLNRMSLNRTTIKNILKKQTQLVLNHIRYFPLAAAVNEIKPPTKGNSWKILLVNKKPNPDTAEFENVRSTLHQAGENVKILS</sequence>
<evidence type="ECO:0000313" key="1">
    <source>
        <dbReference type="EMBL" id="GFT29607.1"/>
    </source>
</evidence>
<comment type="caution">
    <text evidence="1">The sequence shown here is derived from an EMBL/GenBank/DDBJ whole genome shotgun (WGS) entry which is preliminary data.</text>
</comment>
<dbReference type="EMBL" id="BMAW01061104">
    <property type="protein sequence ID" value="GFT29607.1"/>
    <property type="molecule type" value="Genomic_DNA"/>
</dbReference>
<evidence type="ECO:0000313" key="2">
    <source>
        <dbReference type="Proteomes" id="UP000887013"/>
    </source>
</evidence>
<accession>A0A8X6NSY5</accession>
<dbReference type="InterPro" id="IPR008042">
    <property type="entry name" value="Retrotrans_Pao"/>
</dbReference>
<reference evidence="1" key="1">
    <citation type="submission" date="2020-08" db="EMBL/GenBank/DDBJ databases">
        <title>Multicomponent nature underlies the extraordinary mechanical properties of spider dragline silk.</title>
        <authorList>
            <person name="Kono N."/>
            <person name="Nakamura H."/>
            <person name="Mori M."/>
            <person name="Yoshida Y."/>
            <person name="Ohtoshi R."/>
            <person name="Malay A.D."/>
            <person name="Moran D.A.P."/>
            <person name="Tomita M."/>
            <person name="Numata K."/>
            <person name="Arakawa K."/>
        </authorList>
    </citation>
    <scope>NUCLEOTIDE SEQUENCE</scope>
</reference>
<dbReference type="OrthoDB" id="6436111at2759"/>